<keyword evidence="14" id="KW-1185">Reference proteome</keyword>
<keyword evidence="3 8" id="KW-1134">Transmembrane beta strand</keyword>
<feature type="domain" description="TonB-dependent receptor-like beta-barrel" evidence="11">
    <location>
        <begin position="392"/>
        <end position="987"/>
    </location>
</feature>
<keyword evidence="6 8" id="KW-0472">Membrane</keyword>
<protein>
    <submittedName>
        <fullName evidence="13">TonB-dependent receptor</fullName>
    </submittedName>
</protein>
<name>A0A371JZ17_9GAMM</name>
<accession>A0A371JZ17</accession>
<comment type="subcellular location">
    <subcellularLocation>
        <location evidence="1 8">Cell outer membrane</location>
        <topology evidence="1 8">Multi-pass membrane protein</topology>
    </subcellularLocation>
</comment>
<evidence type="ECO:0000256" key="8">
    <source>
        <dbReference type="PROSITE-ProRule" id="PRU01360"/>
    </source>
</evidence>
<evidence type="ECO:0000256" key="2">
    <source>
        <dbReference type="ARBA" id="ARBA00022448"/>
    </source>
</evidence>
<dbReference type="Proteomes" id="UP000264492">
    <property type="component" value="Unassembled WGS sequence"/>
</dbReference>
<evidence type="ECO:0000256" key="9">
    <source>
        <dbReference type="RuleBase" id="RU003357"/>
    </source>
</evidence>
<comment type="caution">
    <text evidence="13">The sequence shown here is derived from an EMBL/GenBank/DDBJ whole genome shotgun (WGS) entry which is preliminary data.</text>
</comment>
<evidence type="ECO:0000256" key="7">
    <source>
        <dbReference type="ARBA" id="ARBA00023237"/>
    </source>
</evidence>
<evidence type="ECO:0000259" key="12">
    <source>
        <dbReference type="Pfam" id="PF07715"/>
    </source>
</evidence>
<dbReference type="SUPFAM" id="SSF56935">
    <property type="entry name" value="Porins"/>
    <property type="match status" value="1"/>
</dbReference>
<feature type="signal peptide" evidence="10">
    <location>
        <begin position="1"/>
        <end position="34"/>
    </location>
</feature>
<feature type="domain" description="TonB-dependent receptor plug" evidence="12">
    <location>
        <begin position="58"/>
        <end position="169"/>
    </location>
</feature>
<dbReference type="GO" id="GO:0009279">
    <property type="term" value="C:cell outer membrane"/>
    <property type="evidence" value="ECO:0007669"/>
    <property type="project" value="UniProtKB-SubCell"/>
</dbReference>
<evidence type="ECO:0000256" key="5">
    <source>
        <dbReference type="ARBA" id="ARBA00023077"/>
    </source>
</evidence>
<dbReference type="Gene3D" id="2.170.130.10">
    <property type="entry name" value="TonB-dependent receptor, plug domain"/>
    <property type="match status" value="1"/>
</dbReference>
<evidence type="ECO:0000256" key="10">
    <source>
        <dbReference type="SAM" id="SignalP"/>
    </source>
</evidence>
<dbReference type="InterPro" id="IPR037066">
    <property type="entry name" value="Plug_dom_sf"/>
</dbReference>
<evidence type="ECO:0000256" key="4">
    <source>
        <dbReference type="ARBA" id="ARBA00022692"/>
    </source>
</evidence>
<keyword evidence="13" id="KW-0675">Receptor</keyword>
<dbReference type="RefSeq" id="WP_115859242.1">
    <property type="nucleotide sequence ID" value="NZ_QTSU01000002.1"/>
</dbReference>
<evidence type="ECO:0000313" key="14">
    <source>
        <dbReference type="Proteomes" id="UP000264492"/>
    </source>
</evidence>
<dbReference type="Pfam" id="PF00593">
    <property type="entry name" value="TonB_dep_Rec_b-barrel"/>
    <property type="match status" value="1"/>
</dbReference>
<dbReference type="InterPro" id="IPR039426">
    <property type="entry name" value="TonB-dep_rcpt-like"/>
</dbReference>
<evidence type="ECO:0000256" key="6">
    <source>
        <dbReference type="ARBA" id="ARBA00023136"/>
    </source>
</evidence>
<evidence type="ECO:0000259" key="11">
    <source>
        <dbReference type="Pfam" id="PF00593"/>
    </source>
</evidence>
<keyword evidence="4 8" id="KW-0812">Transmembrane</keyword>
<sequence length="1022" mass="109705">MPSSHTLSHAIRRALIASAAVSSAALPIVAQAQAAEDTQATTLDRIEVTGSRIKRADIETSQPIFSISREDISAQGLTSVGDVIQNLTSNGSALNSTVNNGGDGQTQVDLRNLGANRTLVLVNGRRWVGGAGLGGVVDLNTIPTAAVERIEVLKDGASTIYGSDAIAGVVNVILRQNFEGAEANAYVGTYSDGDGFRESFDFTVGASSERWSAMFGIGYVKEEPVLAGDRAISKEPVAGTGVAFGSSTTPNGRFALCTGTFDPIFGTCSVAETRPTVANPNGAPPGTQTPGVVGNFTYNDGLSGASWRNRTGDDLYNFAPDNYLLTPQERRSVFAAGSLDISENLRFKTTLTYNNRRSEQLLAAMPIVLGSGPGAGAQSRTVTISPDSMYNPFGATVSRIQRRAVETGGRSFRQDIDTFAANLGLEGTLEFADKPFDWEAGYFYGENKQNTVTDGLFNLMALKNALGPSMIDTVPGRSTTGRPICVSRPGDATSVILGCVPMNLLGAAGSITPEMLAYSSFVAHDQVGFKQKTYYANIGGDLFDLPGGPLAFSFGLEHRSESGFFQPDALIASGNTTGNAAAPIAGGYSLDEAYLELAVPVLADVPFAKLLDFSVATRYSDYSNVGDTLNSKFGFRWKPIDDLLIRGNWSEGFRAPAIVELFAGIADSFPTITDPCSDTRFGTLSPAARARCIGQGVPNGGYDQGNPQIRINVGGNPLLEPESSESTTLGFVYSPSWLEGFDVTLDWWKIDIDNALVAPTGQFILDQCIVGNVQRFCNYARAPGGAISNLLSQPVNIGGLRTEGFDLTVNYKLPETRFGRFSLNWDSTYIAKSESDLDDDGVFGERLNDLPGLGQRVEDWPIDEAANEPGEYITGSNAWRIRSNLMARWEKGDFGATWMVRYFSHQDERCQSIVDSGFPELCTDPDRVIAVPEDRNNNGVWDGVSGGDAIVSVAEAENHIGSTTYHDASVYWSTPWNAKVTLGLNNVFDKNPPRSVQAFANSFDAAYEVPGRFIYLRYSQKF</sequence>
<organism evidence="13 14">
    <name type="scientific">Lysobacter silvisoli</name>
    <dbReference type="NCBI Taxonomy" id="2293254"/>
    <lineage>
        <taxon>Bacteria</taxon>
        <taxon>Pseudomonadati</taxon>
        <taxon>Pseudomonadota</taxon>
        <taxon>Gammaproteobacteria</taxon>
        <taxon>Lysobacterales</taxon>
        <taxon>Lysobacteraceae</taxon>
        <taxon>Lysobacter</taxon>
    </lineage>
</organism>
<keyword evidence="2 8" id="KW-0813">Transport</keyword>
<evidence type="ECO:0000256" key="3">
    <source>
        <dbReference type="ARBA" id="ARBA00022452"/>
    </source>
</evidence>
<dbReference type="InterPro" id="IPR012910">
    <property type="entry name" value="Plug_dom"/>
</dbReference>
<dbReference type="Pfam" id="PF07715">
    <property type="entry name" value="Plug"/>
    <property type="match status" value="1"/>
</dbReference>
<gene>
    <name evidence="13" type="ORF">DX914_11315</name>
</gene>
<dbReference type="CDD" id="cd01347">
    <property type="entry name" value="ligand_gated_channel"/>
    <property type="match status" value="1"/>
</dbReference>
<dbReference type="PANTHER" id="PTHR47234:SF2">
    <property type="entry name" value="TONB-DEPENDENT RECEPTOR"/>
    <property type="match status" value="1"/>
</dbReference>
<keyword evidence="10" id="KW-0732">Signal</keyword>
<feature type="chain" id="PRO_5016978479" evidence="10">
    <location>
        <begin position="35"/>
        <end position="1022"/>
    </location>
</feature>
<dbReference type="InterPro" id="IPR036942">
    <property type="entry name" value="Beta-barrel_TonB_sf"/>
</dbReference>
<dbReference type="AlphaFoldDB" id="A0A371JZ17"/>
<dbReference type="EMBL" id="QTSU01000002">
    <property type="protein sequence ID" value="RDZ26862.1"/>
    <property type="molecule type" value="Genomic_DNA"/>
</dbReference>
<dbReference type="PANTHER" id="PTHR47234">
    <property type="match status" value="1"/>
</dbReference>
<dbReference type="Gene3D" id="2.40.170.20">
    <property type="entry name" value="TonB-dependent receptor, beta-barrel domain"/>
    <property type="match status" value="2"/>
</dbReference>
<reference evidence="13 14" key="1">
    <citation type="submission" date="2018-08" db="EMBL/GenBank/DDBJ databases">
        <title>Lysobacter sp. zong2l5, whole genome shotgun sequence.</title>
        <authorList>
            <person name="Zhang X."/>
            <person name="Feng G."/>
            <person name="Zhu H."/>
        </authorList>
    </citation>
    <scope>NUCLEOTIDE SEQUENCE [LARGE SCALE GENOMIC DNA]</scope>
    <source>
        <strain evidence="14">zong2l5</strain>
    </source>
</reference>
<dbReference type="OrthoDB" id="6276154at2"/>
<evidence type="ECO:0000256" key="1">
    <source>
        <dbReference type="ARBA" id="ARBA00004571"/>
    </source>
</evidence>
<dbReference type="PROSITE" id="PS52016">
    <property type="entry name" value="TONB_DEPENDENT_REC_3"/>
    <property type="match status" value="1"/>
</dbReference>
<keyword evidence="5 9" id="KW-0798">TonB box</keyword>
<comment type="similarity">
    <text evidence="8 9">Belongs to the TonB-dependent receptor family.</text>
</comment>
<dbReference type="InterPro" id="IPR000531">
    <property type="entry name" value="Beta-barrel_TonB"/>
</dbReference>
<proteinExistence type="inferred from homology"/>
<evidence type="ECO:0000313" key="13">
    <source>
        <dbReference type="EMBL" id="RDZ26862.1"/>
    </source>
</evidence>
<keyword evidence="7 8" id="KW-0998">Cell outer membrane</keyword>